<evidence type="ECO:0000313" key="4">
    <source>
        <dbReference type="EMBL" id="EPE30916.1"/>
    </source>
</evidence>
<accession>S3DFZ6</accession>
<feature type="compositionally biased region" description="Acidic residues" evidence="2">
    <location>
        <begin position="597"/>
        <end position="606"/>
    </location>
</feature>
<dbReference type="GeneID" id="19462938"/>
<dbReference type="KEGG" id="glz:GLAREA_03883"/>
<feature type="compositionally biased region" description="Basic residues" evidence="2">
    <location>
        <begin position="1000"/>
        <end position="1021"/>
    </location>
</feature>
<evidence type="ECO:0000259" key="3">
    <source>
        <dbReference type="PROSITE" id="PS50181"/>
    </source>
</evidence>
<evidence type="ECO:0000313" key="5">
    <source>
        <dbReference type="Proteomes" id="UP000016922"/>
    </source>
</evidence>
<feature type="coiled-coil region" evidence="1">
    <location>
        <begin position="670"/>
        <end position="738"/>
    </location>
</feature>
<dbReference type="InterPro" id="IPR001810">
    <property type="entry name" value="F-box_dom"/>
</dbReference>
<dbReference type="SUPFAM" id="SSF81383">
    <property type="entry name" value="F-box domain"/>
    <property type="match status" value="1"/>
</dbReference>
<dbReference type="SMART" id="SM00256">
    <property type="entry name" value="FBOX"/>
    <property type="match status" value="1"/>
</dbReference>
<dbReference type="PROSITE" id="PS50181">
    <property type="entry name" value="FBOX"/>
    <property type="match status" value="1"/>
</dbReference>
<dbReference type="AlphaFoldDB" id="S3DFZ6"/>
<feature type="compositionally biased region" description="Low complexity" evidence="2">
    <location>
        <begin position="1035"/>
        <end position="1052"/>
    </location>
</feature>
<dbReference type="InterPro" id="IPR036047">
    <property type="entry name" value="F-box-like_dom_sf"/>
</dbReference>
<dbReference type="Gene3D" id="1.20.1280.50">
    <property type="match status" value="1"/>
</dbReference>
<feature type="region of interest" description="Disordered" evidence="2">
    <location>
        <begin position="283"/>
        <end position="305"/>
    </location>
</feature>
<feature type="region of interest" description="Disordered" evidence="2">
    <location>
        <begin position="597"/>
        <end position="640"/>
    </location>
</feature>
<proteinExistence type="predicted"/>
<evidence type="ECO:0000256" key="2">
    <source>
        <dbReference type="SAM" id="MobiDB-lite"/>
    </source>
</evidence>
<evidence type="ECO:0000256" key="1">
    <source>
        <dbReference type="SAM" id="Coils"/>
    </source>
</evidence>
<dbReference type="eggNOG" id="ENOG502SKJD">
    <property type="taxonomic scope" value="Eukaryota"/>
</dbReference>
<dbReference type="RefSeq" id="XP_008082327.1">
    <property type="nucleotide sequence ID" value="XM_008084136.1"/>
</dbReference>
<sequence>MPPLTHHNKLNGYRNGVAPVKKVHADEVWAKVLDQLGVELLSAPTSSTKAVKATTSMAASTEAHAVGAKIRATFQDLPVETQKEIFSYASTTDLITLSLVSKLFRSLAAERLYRSFHIVFPDEDDVSTQKPIDVLAAGLETIVASDYEYAKHLHEIVLEPVAAGKKGENSYRYYVYEQGYGKFINTLFLLVLRKARCLERFKWDIRVELSRPVFDALHKIEALQHLHIRLQSGHSTYQTPPPITTSSTIHVATHPVSLPLPPPPPGFGPPPHMHTSSNAHNIYTSSSSNSFGGAASKHGSKSTSKDGKLLIPALKKALPTLSGFKHLKTLEILDMDTLDYVSELRACIRNSSSTLHTLKLSFSEALANKSRKPPPEIHSEDDSEVEDEFGQVIPLGPPPPGMPSSTLDGPTKTLKAQEEKKKQEEVLHKILGLPCAKKQKPGKPDNGEEEKRKEKAAAELAKIKARSEDPRVRFIKNLGPVAKKLMKFVDPTADNSPDAKKVLELIERAAKLYTESVDGSQPGQAVDKEGSPEVSPTSSAEDDVVMSGGAPEEPGLFDAPAKMKKTVEADPGVANPEDIDIEEPEGEDLLDELDAAATAEDDESEAQSESIGIAQNEEASGVIKDPEVPNGGGPQPVTVARLPTHPQELAADITTRQHLYNQAAILRASHLQIQEEADILKIKMDELREKIQNSEPTDIDYVTLAQTEAEFKRVEARVDQLNREMEELGDEVIEAEYNHRTNNNNHISNTRGTATSDHLAPSKNSEMSEYLRTTRGLAIQELAIYLIPVKANTLSRGLDLTVLRSITLLNVGPQTSIWNTLAKENTVSPLPLAKIYTDNVTIPFLGLVAQLQNLSELLMTERQKPGRPEPTASKTTVKIDQIRKALKHRVANLKVLMIEHDLSSSWDIDIKTMMMLCQRADNLEELSVAFNAKVAHSFIQFMDEFSSLRALHVNFFRQDDQCVWVKANFVKFMADIVSHNPAMKLEYIAVDQSVERLVRRSKAKATKKTDRKGKSKSKGKAKVTDMKHLTEMVLGPSGSWPSGANGSSSPNNTPDFDWQASSDEEEPVPFVGKHGLKIETVEGVHFTDVTGVRIFEKDVISGRL</sequence>
<dbReference type="OMA" id="LYRNFHI"/>
<dbReference type="Proteomes" id="UP000016922">
    <property type="component" value="Unassembled WGS sequence"/>
</dbReference>
<dbReference type="Pfam" id="PF12937">
    <property type="entry name" value="F-box-like"/>
    <property type="match status" value="1"/>
</dbReference>
<feature type="region of interest" description="Disordered" evidence="2">
    <location>
        <begin position="514"/>
        <end position="559"/>
    </location>
</feature>
<feature type="compositionally biased region" description="Basic and acidic residues" evidence="2">
    <location>
        <begin position="442"/>
        <end position="464"/>
    </location>
</feature>
<feature type="region of interest" description="Disordered" evidence="2">
    <location>
        <begin position="1000"/>
        <end position="1066"/>
    </location>
</feature>
<feature type="region of interest" description="Disordered" evidence="2">
    <location>
        <begin position="367"/>
        <end position="464"/>
    </location>
</feature>
<feature type="compositionally biased region" description="Low complexity" evidence="2">
    <location>
        <begin position="742"/>
        <end position="751"/>
    </location>
</feature>
<reference evidence="4 5" key="1">
    <citation type="journal article" date="2013" name="BMC Genomics">
        <title>Genomics-driven discovery of the pneumocandin biosynthetic gene cluster in the fungus Glarea lozoyensis.</title>
        <authorList>
            <person name="Chen L."/>
            <person name="Yue Q."/>
            <person name="Zhang X."/>
            <person name="Xiang M."/>
            <person name="Wang C."/>
            <person name="Li S."/>
            <person name="Che Y."/>
            <person name="Ortiz-Lopez F.J."/>
            <person name="Bills G.F."/>
            <person name="Liu X."/>
            <person name="An Z."/>
        </authorList>
    </citation>
    <scope>NUCLEOTIDE SEQUENCE [LARGE SCALE GENOMIC DNA]</scope>
    <source>
        <strain evidence="5">ATCC 20868 / MF5171</strain>
    </source>
</reference>
<dbReference type="EMBL" id="KE145363">
    <property type="protein sequence ID" value="EPE30916.1"/>
    <property type="molecule type" value="Genomic_DNA"/>
</dbReference>
<feature type="region of interest" description="Disordered" evidence="2">
    <location>
        <begin position="742"/>
        <end position="763"/>
    </location>
</feature>
<name>S3DFZ6_GLAL2</name>
<feature type="compositionally biased region" description="Basic and acidic residues" evidence="2">
    <location>
        <begin position="415"/>
        <end position="428"/>
    </location>
</feature>
<feature type="compositionally biased region" description="Low complexity" evidence="2">
    <location>
        <begin position="285"/>
        <end position="296"/>
    </location>
</feature>
<organism evidence="4 5">
    <name type="scientific">Glarea lozoyensis (strain ATCC 20868 / MF5171)</name>
    <dbReference type="NCBI Taxonomy" id="1116229"/>
    <lineage>
        <taxon>Eukaryota</taxon>
        <taxon>Fungi</taxon>
        <taxon>Dikarya</taxon>
        <taxon>Ascomycota</taxon>
        <taxon>Pezizomycotina</taxon>
        <taxon>Leotiomycetes</taxon>
        <taxon>Helotiales</taxon>
        <taxon>Helotiaceae</taxon>
        <taxon>Glarea</taxon>
    </lineage>
</organism>
<feature type="compositionally biased region" description="Polar residues" evidence="2">
    <location>
        <begin position="752"/>
        <end position="763"/>
    </location>
</feature>
<keyword evidence="1" id="KW-0175">Coiled coil</keyword>
<gene>
    <name evidence="4" type="ORF">GLAREA_03883</name>
</gene>
<keyword evidence="5" id="KW-1185">Reference proteome</keyword>
<dbReference type="HOGENOM" id="CLU_008260_0_0_1"/>
<feature type="domain" description="F-box" evidence="3">
    <location>
        <begin position="71"/>
        <end position="116"/>
    </location>
</feature>
<dbReference type="OrthoDB" id="4200124at2759"/>
<protein>
    <submittedName>
        <fullName evidence="4">F-box</fullName>
    </submittedName>
</protein>